<dbReference type="AlphaFoldDB" id="G4TEV2"/>
<dbReference type="EMBL" id="CAFZ01000065">
    <property type="protein sequence ID" value="CCA69842.1"/>
    <property type="molecule type" value="Genomic_DNA"/>
</dbReference>
<gene>
    <name evidence="2" type="ORF">PIIN_03782</name>
</gene>
<comment type="caution">
    <text evidence="2">The sequence shown here is derived from an EMBL/GenBank/DDBJ whole genome shotgun (WGS) entry which is preliminary data.</text>
</comment>
<dbReference type="STRING" id="1109443.G4TEV2"/>
<dbReference type="Proteomes" id="UP000007148">
    <property type="component" value="Unassembled WGS sequence"/>
</dbReference>
<dbReference type="GO" id="GO:0008081">
    <property type="term" value="F:phosphoric diester hydrolase activity"/>
    <property type="evidence" value="ECO:0007669"/>
    <property type="project" value="InterPro"/>
</dbReference>
<protein>
    <submittedName>
        <fullName evidence="2">Related to 1-phosphatidylinositol phosphodiesterase</fullName>
    </submittedName>
</protein>
<dbReference type="PANTHER" id="PTHR13593">
    <property type="match status" value="1"/>
</dbReference>
<dbReference type="eggNOG" id="ENOG502QUGH">
    <property type="taxonomic scope" value="Eukaryota"/>
</dbReference>
<feature type="domain" description="Phosphatidylinositol-specific phospholipase C X" evidence="1">
    <location>
        <begin position="120"/>
        <end position="263"/>
    </location>
</feature>
<evidence type="ECO:0000259" key="1">
    <source>
        <dbReference type="SMART" id="SM00148"/>
    </source>
</evidence>
<accession>G4TEV2</accession>
<dbReference type="SMART" id="SM00148">
    <property type="entry name" value="PLCXc"/>
    <property type="match status" value="1"/>
</dbReference>
<sequence length="458" mass="51444">MPSNVQLSFINLTGTTLHVSVPGITLLKPLALSDGALTHLGEVSVGKTVEISLSEKPEEGPEIYSNKIIFKRRMHGRSWEPLSTHNSTWRLYRAKIGKGHQRIFVFPQRPLASWMRDLPDSLPLSSVCLPGTHETMALYGWPFSQCQDITLTEQFQYGVRIVDIRIVLVDGQLRTYHGATPERATFTDILEAVSSFLESYEGKSETIVVSIMEESSFMPSSPLFSSLVHDAILSEPSKRSLWYLENRIPRLGEVRGKAILFSRFGNHGEGWEGGKIGIHPPIWPNSRREGFEWELTNCRVRTQDWYAIPSFLDIPEKFAVAVEMLIPQPTPNGKQDLAITFFSAARVPLALPSTVACGFGWSVLGVEGVNSRAGRWLLDQLGDDTDTTIAPLSKSESEVTLVGDEKRYKSQPNGRREPRLRGWVLMDFALYPYELGLIPLLVECNWRGRVKGEEGWDC</sequence>
<dbReference type="PROSITE" id="PS50007">
    <property type="entry name" value="PIPLC_X_DOMAIN"/>
    <property type="match status" value="1"/>
</dbReference>
<evidence type="ECO:0000313" key="2">
    <source>
        <dbReference type="EMBL" id="CCA69842.1"/>
    </source>
</evidence>
<dbReference type="InParanoid" id="G4TEV2"/>
<organism evidence="2 3">
    <name type="scientific">Serendipita indica (strain DSM 11827)</name>
    <name type="common">Root endophyte fungus</name>
    <name type="synonym">Piriformospora indica</name>
    <dbReference type="NCBI Taxonomy" id="1109443"/>
    <lineage>
        <taxon>Eukaryota</taxon>
        <taxon>Fungi</taxon>
        <taxon>Dikarya</taxon>
        <taxon>Basidiomycota</taxon>
        <taxon>Agaricomycotina</taxon>
        <taxon>Agaricomycetes</taxon>
        <taxon>Sebacinales</taxon>
        <taxon>Serendipitaceae</taxon>
        <taxon>Serendipita</taxon>
    </lineage>
</organism>
<dbReference type="InterPro" id="IPR017946">
    <property type="entry name" value="PLC-like_Pdiesterase_TIM-brl"/>
</dbReference>
<dbReference type="OrthoDB" id="1046782at2759"/>
<reference evidence="2 3" key="1">
    <citation type="journal article" date="2011" name="PLoS Pathog.">
        <title>Endophytic Life Strategies Decoded by Genome and Transcriptome Analyses of the Mutualistic Root Symbiont Piriformospora indica.</title>
        <authorList>
            <person name="Zuccaro A."/>
            <person name="Lahrmann U."/>
            <person name="Guldener U."/>
            <person name="Langen G."/>
            <person name="Pfiffi S."/>
            <person name="Biedenkopf D."/>
            <person name="Wong P."/>
            <person name="Samans B."/>
            <person name="Grimm C."/>
            <person name="Basiewicz M."/>
            <person name="Murat C."/>
            <person name="Martin F."/>
            <person name="Kogel K.H."/>
        </authorList>
    </citation>
    <scope>NUCLEOTIDE SEQUENCE [LARGE SCALE GENOMIC DNA]</scope>
    <source>
        <strain evidence="2 3">DSM 11827</strain>
    </source>
</reference>
<dbReference type="InterPro" id="IPR000909">
    <property type="entry name" value="PLipase_C_PInositol-sp_X_dom"/>
</dbReference>
<dbReference type="PANTHER" id="PTHR13593:SF148">
    <property type="entry name" value="PHOSPHATIDYLINOSITOL-SPECIFIC PHOSPHOLIPASE C X DOMAIN-CONTAINING PROTEIN"/>
    <property type="match status" value="1"/>
</dbReference>
<dbReference type="SUPFAM" id="SSF51695">
    <property type="entry name" value="PLC-like phosphodiesterases"/>
    <property type="match status" value="1"/>
</dbReference>
<proteinExistence type="predicted"/>
<dbReference type="HOGENOM" id="CLU_024117_6_0_1"/>
<name>G4TEV2_SERID</name>
<evidence type="ECO:0000313" key="3">
    <source>
        <dbReference type="Proteomes" id="UP000007148"/>
    </source>
</evidence>
<dbReference type="Pfam" id="PF00388">
    <property type="entry name" value="PI-PLC-X"/>
    <property type="match status" value="1"/>
</dbReference>
<dbReference type="GO" id="GO:0006629">
    <property type="term" value="P:lipid metabolic process"/>
    <property type="evidence" value="ECO:0007669"/>
    <property type="project" value="InterPro"/>
</dbReference>
<dbReference type="Gene3D" id="3.20.20.190">
    <property type="entry name" value="Phosphatidylinositol (PI) phosphodiesterase"/>
    <property type="match status" value="1"/>
</dbReference>
<dbReference type="OMA" id="IAYHGIY"/>
<dbReference type="InterPro" id="IPR051057">
    <property type="entry name" value="PI-PLC_domain"/>
</dbReference>
<keyword evidence="3" id="KW-1185">Reference proteome</keyword>